<feature type="compositionally biased region" description="Basic and acidic residues" evidence="1">
    <location>
        <begin position="245"/>
        <end position="269"/>
    </location>
</feature>
<dbReference type="RefSeq" id="XP_010237740.1">
    <property type="nucleotide sequence ID" value="XM_010239438.3"/>
</dbReference>
<dbReference type="eggNOG" id="ENOG502S5I7">
    <property type="taxonomic scope" value="Eukaryota"/>
</dbReference>
<feature type="region of interest" description="Disordered" evidence="1">
    <location>
        <begin position="245"/>
        <end position="270"/>
    </location>
</feature>
<dbReference type="Gramene" id="KQJ88592">
    <property type="protein sequence ID" value="KQJ88592"/>
    <property type="gene ID" value="BRADI_4g19690v3"/>
</dbReference>
<evidence type="ECO:0000256" key="1">
    <source>
        <dbReference type="SAM" id="MobiDB-lite"/>
    </source>
</evidence>
<name>I1ILW3_BRADI</name>
<dbReference type="AlphaFoldDB" id="I1ILW3"/>
<dbReference type="OrthoDB" id="1933309at2759"/>
<protein>
    <submittedName>
        <fullName evidence="2 3">Uncharacterized protein</fullName>
    </submittedName>
</protein>
<dbReference type="PANTHER" id="PTHR37198:SF1">
    <property type="entry name" value="NUCLEOLIN"/>
    <property type="match status" value="1"/>
</dbReference>
<gene>
    <name evidence="3" type="primary">LOC104584559</name>
    <name evidence="2" type="ORF">BRADI_4g19690v3</name>
</gene>
<feature type="region of interest" description="Disordered" evidence="1">
    <location>
        <begin position="180"/>
        <end position="218"/>
    </location>
</feature>
<reference evidence="2 3" key="1">
    <citation type="journal article" date="2010" name="Nature">
        <title>Genome sequencing and analysis of the model grass Brachypodium distachyon.</title>
        <authorList>
            <consortium name="International Brachypodium Initiative"/>
        </authorList>
    </citation>
    <scope>NUCLEOTIDE SEQUENCE [LARGE SCALE GENOMIC DNA]</scope>
    <source>
        <strain evidence="2 3">Bd21</strain>
    </source>
</reference>
<dbReference type="OMA" id="ISATGHN"/>
<accession>I1ILW3</accession>
<dbReference type="Proteomes" id="UP000008810">
    <property type="component" value="Chromosome 4"/>
</dbReference>
<dbReference type="EnsemblPlants" id="KQJ88592">
    <property type="protein sequence ID" value="KQJ88592"/>
    <property type="gene ID" value="BRADI_4g19690v3"/>
</dbReference>
<feature type="compositionally biased region" description="Basic and acidic residues" evidence="1">
    <location>
        <begin position="202"/>
        <end position="211"/>
    </location>
</feature>
<feature type="compositionally biased region" description="Basic and acidic residues" evidence="1">
    <location>
        <begin position="317"/>
        <end position="340"/>
    </location>
</feature>
<feature type="region of interest" description="Disordered" evidence="1">
    <location>
        <begin position="103"/>
        <end position="144"/>
    </location>
</feature>
<organism evidence="2">
    <name type="scientific">Brachypodium distachyon</name>
    <name type="common">Purple false brome</name>
    <name type="synonym">Trachynia distachya</name>
    <dbReference type="NCBI Taxonomy" id="15368"/>
    <lineage>
        <taxon>Eukaryota</taxon>
        <taxon>Viridiplantae</taxon>
        <taxon>Streptophyta</taxon>
        <taxon>Embryophyta</taxon>
        <taxon>Tracheophyta</taxon>
        <taxon>Spermatophyta</taxon>
        <taxon>Magnoliopsida</taxon>
        <taxon>Liliopsida</taxon>
        <taxon>Poales</taxon>
        <taxon>Poaceae</taxon>
        <taxon>BOP clade</taxon>
        <taxon>Pooideae</taxon>
        <taxon>Stipodae</taxon>
        <taxon>Brachypodieae</taxon>
        <taxon>Brachypodium</taxon>
    </lineage>
</organism>
<feature type="compositionally biased region" description="Low complexity" evidence="1">
    <location>
        <begin position="302"/>
        <end position="316"/>
    </location>
</feature>
<proteinExistence type="predicted"/>
<dbReference type="GeneID" id="104584559"/>
<sequence>MDGLDEVEPAGIHNHPTEPPTYAGGEGGNNDDNSGWGRELVRRGWDLSRKAAIAGASVAAAPVVAPPLIVLSAAGIALSVPFAAYLGSLAATNHLMSALLSSSPTQEPYHTCNRQDDEVDAEEEFLDASEEHGQDSPPAFRHSNLTEEGIIKAEIERDPSLLLSQDPGVSEASVPAFAEEVRGESSAQEPGDGSLASNSGDKTVEERESAGKEVVPCGFDVSESGKPLLQYERIVNVVETKGADGVHESEKESYDYESKIQAEKEDGTTKETLLQGLRSSESLVPLLSDNDSVVQGDGDGESSLQNLDQDLLLSTSTDKKESITMQEKKSTEDMPPRDFPGEDNALQSKVKDEDALQGEVVDVQVEITPVLPQNEVVLPHSNLAACGSPADLVKGEDVDDVQVKFVAAAAPEGEVLPQSSKLASFESPADLVTGEDIDMRVDIIAIAAPESEMLPLSTLCESPGDVTDGIVDVPANIAADAEPNSEVVPLSYLTACELPAVVETEISMIEDIVRDSGDLRKENVQCHFVSVATVVSAHDVEDILSSRNTPYVSAIGDEMSDNANEEAGMEYTVMDERFGKTGVAGDEIHCTEEQLREQLDTIRTITGYGAVPCPTLEGELAGLYMFVGVEPPLGSWDTNGRLPELNAEVQFLKSIIGVD</sequence>
<dbReference type="KEGG" id="bdi:104584559"/>
<dbReference type="HOGENOM" id="CLU_407922_0_0_1"/>
<feature type="region of interest" description="Disordered" evidence="1">
    <location>
        <begin position="1"/>
        <end position="37"/>
    </location>
</feature>
<reference evidence="2" key="2">
    <citation type="submission" date="2017-06" db="EMBL/GenBank/DDBJ databases">
        <title>WGS assembly of Brachypodium distachyon.</title>
        <authorList>
            <consortium name="The International Brachypodium Initiative"/>
            <person name="Lucas S."/>
            <person name="Harmon-Smith M."/>
            <person name="Lail K."/>
            <person name="Tice H."/>
            <person name="Grimwood J."/>
            <person name="Bruce D."/>
            <person name="Barry K."/>
            <person name="Shu S."/>
            <person name="Lindquist E."/>
            <person name="Wang M."/>
            <person name="Pitluck S."/>
            <person name="Vogel J.P."/>
            <person name="Garvin D.F."/>
            <person name="Mockler T.C."/>
            <person name="Schmutz J."/>
            <person name="Rokhsar D."/>
            <person name="Bevan M.W."/>
        </authorList>
    </citation>
    <scope>NUCLEOTIDE SEQUENCE</scope>
    <source>
        <strain evidence="2">Bd21</strain>
    </source>
</reference>
<keyword evidence="4" id="KW-1185">Reference proteome</keyword>
<evidence type="ECO:0000313" key="4">
    <source>
        <dbReference type="Proteomes" id="UP000008810"/>
    </source>
</evidence>
<reference evidence="3" key="3">
    <citation type="submission" date="2018-08" db="UniProtKB">
        <authorList>
            <consortium name="EnsemblPlants"/>
        </authorList>
    </citation>
    <scope>IDENTIFICATION</scope>
    <source>
        <strain evidence="3">cv. Bd21</strain>
    </source>
</reference>
<feature type="region of interest" description="Disordered" evidence="1">
    <location>
        <begin position="289"/>
        <end position="344"/>
    </location>
</feature>
<evidence type="ECO:0000313" key="2">
    <source>
        <dbReference type="EMBL" id="KQJ88592.1"/>
    </source>
</evidence>
<dbReference type="EMBL" id="CM000883">
    <property type="protein sequence ID" value="KQJ88592.1"/>
    <property type="molecule type" value="Genomic_DNA"/>
</dbReference>
<feature type="compositionally biased region" description="Acidic residues" evidence="1">
    <location>
        <begin position="117"/>
        <end position="128"/>
    </location>
</feature>
<evidence type="ECO:0000313" key="3">
    <source>
        <dbReference type="EnsemblPlants" id="KQJ88592"/>
    </source>
</evidence>
<dbReference type="PANTHER" id="PTHR37198">
    <property type="entry name" value="NUCLEOLIN"/>
    <property type="match status" value="1"/>
</dbReference>